<proteinExistence type="predicted"/>
<sequence length="119" mass="12679">MKRIAFPLLVSGSLAGCIGAIYGDGEQIGSRDGKAVYKTSCTVDLSTAGRKGLFNTGTIPLHGSCEVSAANRCGKGNVTILDVQSSNRRMITENIQTGTMIQRRTFPAENQVMQFMCSA</sequence>
<evidence type="ECO:0000313" key="1">
    <source>
        <dbReference type="EMBL" id="PQV57671.1"/>
    </source>
</evidence>
<protein>
    <recommendedName>
        <fullName evidence="3">Lipoprotein</fullName>
    </recommendedName>
</protein>
<keyword evidence="2" id="KW-1185">Reference proteome</keyword>
<gene>
    <name evidence="1" type="ORF">LX70_01477</name>
</gene>
<dbReference type="RefSeq" id="WP_105513901.1">
    <property type="nucleotide sequence ID" value="NZ_PVEP01000002.1"/>
</dbReference>
<accession>A0A2S8SA08</accession>
<comment type="caution">
    <text evidence="1">The sequence shown here is derived from an EMBL/GenBank/DDBJ whole genome shotgun (WGS) entry which is preliminary data.</text>
</comment>
<dbReference type="Proteomes" id="UP000238338">
    <property type="component" value="Unassembled WGS sequence"/>
</dbReference>
<dbReference type="AlphaFoldDB" id="A0A2S8SA08"/>
<evidence type="ECO:0008006" key="3">
    <source>
        <dbReference type="Google" id="ProtNLM"/>
    </source>
</evidence>
<name>A0A2S8SA08_9RHOB</name>
<dbReference type="PROSITE" id="PS51257">
    <property type="entry name" value="PROKAR_LIPOPROTEIN"/>
    <property type="match status" value="1"/>
</dbReference>
<evidence type="ECO:0000313" key="2">
    <source>
        <dbReference type="Proteomes" id="UP000238338"/>
    </source>
</evidence>
<dbReference type="OrthoDB" id="9850682at2"/>
<dbReference type="EMBL" id="PVEP01000002">
    <property type="protein sequence ID" value="PQV57671.1"/>
    <property type="molecule type" value="Genomic_DNA"/>
</dbReference>
<organism evidence="1 2">
    <name type="scientific">Albidovulum denitrificans</name>
    <dbReference type="NCBI Taxonomy" id="404881"/>
    <lineage>
        <taxon>Bacteria</taxon>
        <taxon>Pseudomonadati</taxon>
        <taxon>Pseudomonadota</taxon>
        <taxon>Alphaproteobacteria</taxon>
        <taxon>Rhodobacterales</taxon>
        <taxon>Paracoccaceae</taxon>
        <taxon>Albidovulum</taxon>
    </lineage>
</organism>
<reference evidence="1 2" key="1">
    <citation type="submission" date="2018-02" db="EMBL/GenBank/DDBJ databases">
        <title>Genomic Encyclopedia of Archaeal and Bacterial Type Strains, Phase II (KMG-II): from individual species to whole genera.</title>
        <authorList>
            <person name="Goeker M."/>
        </authorList>
    </citation>
    <scope>NUCLEOTIDE SEQUENCE [LARGE SCALE GENOMIC DNA]</scope>
    <source>
        <strain evidence="1 2">DSM 18921</strain>
    </source>
</reference>